<name>A0A1Q3C7K8_CEPFO</name>
<feature type="domain" description="RRM" evidence="4">
    <location>
        <begin position="80"/>
        <end position="157"/>
    </location>
</feature>
<protein>
    <submittedName>
        <fullName evidence="5">RRM_1 domain-containing protein</fullName>
    </submittedName>
</protein>
<evidence type="ECO:0000313" key="5">
    <source>
        <dbReference type="EMBL" id="GAV76081.1"/>
    </source>
</evidence>
<dbReference type="InterPro" id="IPR035979">
    <property type="entry name" value="RBD_domain_sf"/>
</dbReference>
<dbReference type="SMART" id="SM01218">
    <property type="entry name" value="FoP_duplication"/>
    <property type="match status" value="1"/>
</dbReference>
<sequence length="237" mass="26126">MSSSLDKSLDDIIRSNSRSRGHAGNFRGRGSSGPGPDRTPVRHSLRPDPYPVRPSMLAQATMWQPQMIPIGESHMEEDGTKLYISNLDYGVSNDDIKLLFTEVGELKRYSIHYDRSGRSKGTAEVVFIRQADALSAIKRYHNVQLDGKPMKIELVGVNLVTPVPVPTTSYSILGKPNGAFRSGQERVVARGWARDSGGVGGGSARGRGRVRRRGEKVSVEDLDAELERYHVEALQIN</sequence>
<feature type="region of interest" description="Disordered" evidence="3">
    <location>
        <begin position="1"/>
        <end position="50"/>
    </location>
</feature>
<gene>
    <name evidence="5" type="ORF">CFOL_v3_19556</name>
</gene>
<keyword evidence="1 2" id="KW-0694">RNA-binding</keyword>
<feature type="region of interest" description="Disordered" evidence="3">
    <location>
        <begin position="193"/>
        <end position="212"/>
    </location>
</feature>
<dbReference type="InterPro" id="IPR025715">
    <property type="entry name" value="FoP_C"/>
</dbReference>
<keyword evidence="6" id="KW-1185">Reference proteome</keyword>
<evidence type="ECO:0000256" key="3">
    <source>
        <dbReference type="SAM" id="MobiDB-lite"/>
    </source>
</evidence>
<dbReference type="InParanoid" id="A0A1Q3C7K8"/>
<dbReference type="PANTHER" id="PTHR19965:SF100">
    <property type="entry name" value="RRM DOMAIN-CONTAINING PROTEIN"/>
    <property type="match status" value="1"/>
</dbReference>
<dbReference type="SUPFAM" id="SSF54928">
    <property type="entry name" value="RNA-binding domain, RBD"/>
    <property type="match status" value="1"/>
</dbReference>
<comment type="caution">
    <text evidence="5">The sequence shown here is derived from an EMBL/GenBank/DDBJ whole genome shotgun (WGS) entry which is preliminary data.</text>
</comment>
<dbReference type="EMBL" id="BDDD01001448">
    <property type="protein sequence ID" value="GAV76081.1"/>
    <property type="molecule type" value="Genomic_DNA"/>
</dbReference>
<dbReference type="PANTHER" id="PTHR19965">
    <property type="entry name" value="RNA AND EXPORT FACTOR BINDING PROTEIN"/>
    <property type="match status" value="1"/>
</dbReference>
<evidence type="ECO:0000313" key="6">
    <source>
        <dbReference type="Proteomes" id="UP000187406"/>
    </source>
</evidence>
<dbReference type="Pfam" id="PF13865">
    <property type="entry name" value="FoP_duplication"/>
    <property type="match status" value="1"/>
</dbReference>
<reference evidence="6" key="1">
    <citation type="submission" date="2016-04" db="EMBL/GenBank/DDBJ databases">
        <title>Cephalotus genome sequencing.</title>
        <authorList>
            <person name="Fukushima K."/>
            <person name="Hasebe M."/>
            <person name="Fang X."/>
        </authorList>
    </citation>
    <scope>NUCLEOTIDE SEQUENCE [LARGE SCALE GENOMIC DNA]</scope>
    <source>
        <strain evidence="6">cv. St1</strain>
    </source>
</reference>
<dbReference type="AlphaFoldDB" id="A0A1Q3C7K8"/>
<organism evidence="5 6">
    <name type="scientific">Cephalotus follicularis</name>
    <name type="common">Albany pitcher plant</name>
    <dbReference type="NCBI Taxonomy" id="3775"/>
    <lineage>
        <taxon>Eukaryota</taxon>
        <taxon>Viridiplantae</taxon>
        <taxon>Streptophyta</taxon>
        <taxon>Embryophyta</taxon>
        <taxon>Tracheophyta</taxon>
        <taxon>Spermatophyta</taxon>
        <taxon>Magnoliopsida</taxon>
        <taxon>eudicotyledons</taxon>
        <taxon>Gunneridae</taxon>
        <taxon>Pentapetalae</taxon>
        <taxon>rosids</taxon>
        <taxon>fabids</taxon>
        <taxon>Oxalidales</taxon>
        <taxon>Cephalotaceae</taxon>
        <taxon>Cephalotus</taxon>
    </lineage>
</organism>
<accession>A0A1Q3C7K8</accession>
<dbReference type="Gene3D" id="3.30.70.330">
    <property type="match status" value="1"/>
</dbReference>
<dbReference type="OrthoDB" id="1049195at2759"/>
<dbReference type="InterPro" id="IPR012677">
    <property type="entry name" value="Nucleotide-bd_a/b_plait_sf"/>
</dbReference>
<evidence type="ECO:0000259" key="4">
    <source>
        <dbReference type="PROSITE" id="PS50102"/>
    </source>
</evidence>
<dbReference type="SMART" id="SM00360">
    <property type="entry name" value="RRM"/>
    <property type="match status" value="1"/>
</dbReference>
<dbReference type="InterPro" id="IPR000504">
    <property type="entry name" value="RRM_dom"/>
</dbReference>
<dbReference type="Proteomes" id="UP000187406">
    <property type="component" value="Unassembled WGS sequence"/>
</dbReference>
<dbReference type="GO" id="GO:0005634">
    <property type="term" value="C:nucleus"/>
    <property type="evidence" value="ECO:0007669"/>
    <property type="project" value="TreeGrafter"/>
</dbReference>
<dbReference type="GO" id="GO:0003729">
    <property type="term" value="F:mRNA binding"/>
    <property type="evidence" value="ECO:0007669"/>
    <property type="project" value="TreeGrafter"/>
</dbReference>
<dbReference type="PROSITE" id="PS50102">
    <property type="entry name" value="RRM"/>
    <property type="match status" value="1"/>
</dbReference>
<evidence type="ECO:0000256" key="2">
    <source>
        <dbReference type="PROSITE-ProRule" id="PRU00176"/>
    </source>
</evidence>
<dbReference type="STRING" id="3775.A0A1Q3C7K8"/>
<proteinExistence type="predicted"/>
<dbReference type="CDD" id="cd12680">
    <property type="entry name" value="RRM_THOC4"/>
    <property type="match status" value="1"/>
</dbReference>
<dbReference type="Pfam" id="PF00076">
    <property type="entry name" value="RRM_1"/>
    <property type="match status" value="1"/>
</dbReference>
<dbReference type="InterPro" id="IPR051229">
    <property type="entry name" value="ALYREF_mRNA_export"/>
</dbReference>
<dbReference type="GO" id="GO:0006406">
    <property type="term" value="P:mRNA export from nucleus"/>
    <property type="evidence" value="ECO:0007669"/>
    <property type="project" value="TreeGrafter"/>
</dbReference>
<evidence type="ECO:0000256" key="1">
    <source>
        <dbReference type="ARBA" id="ARBA00022884"/>
    </source>
</evidence>